<evidence type="ECO:0000313" key="2">
    <source>
        <dbReference type="Proteomes" id="UP001595978"/>
    </source>
</evidence>
<organism evidence="1 2">
    <name type="scientific">Ureibacillus suwonensis</name>
    <dbReference type="NCBI Taxonomy" id="313007"/>
    <lineage>
        <taxon>Bacteria</taxon>
        <taxon>Bacillati</taxon>
        <taxon>Bacillota</taxon>
        <taxon>Bacilli</taxon>
        <taxon>Bacillales</taxon>
        <taxon>Caryophanaceae</taxon>
        <taxon>Ureibacillus</taxon>
    </lineage>
</organism>
<accession>A0ABW0R9S2</accession>
<dbReference type="RefSeq" id="WP_245989590.1">
    <property type="nucleotide sequence ID" value="NZ_JBHSNQ010000030.1"/>
</dbReference>
<comment type="caution">
    <text evidence="1">The sequence shown here is derived from an EMBL/GenBank/DDBJ whole genome shotgun (WGS) entry which is preliminary data.</text>
</comment>
<proteinExistence type="predicted"/>
<name>A0ABW0R9S2_9BACL</name>
<dbReference type="Proteomes" id="UP001595978">
    <property type="component" value="Unassembled WGS sequence"/>
</dbReference>
<evidence type="ECO:0000313" key="1">
    <source>
        <dbReference type="EMBL" id="MFC5540605.1"/>
    </source>
</evidence>
<reference evidence="2" key="1">
    <citation type="journal article" date="2019" name="Int. J. Syst. Evol. Microbiol.">
        <title>The Global Catalogue of Microorganisms (GCM) 10K type strain sequencing project: providing services to taxonomists for standard genome sequencing and annotation.</title>
        <authorList>
            <consortium name="The Broad Institute Genomics Platform"/>
            <consortium name="The Broad Institute Genome Sequencing Center for Infectious Disease"/>
            <person name="Wu L."/>
            <person name="Ma J."/>
        </authorList>
    </citation>
    <scope>NUCLEOTIDE SEQUENCE [LARGE SCALE GENOMIC DNA]</scope>
    <source>
        <strain evidence="2">CCUG 56331</strain>
    </source>
</reference>
<protein>
    <submittedName>
        <fullName evidence="1">Uncharacterized protein</fullName>
    </submittedName>
</protein>
<sequence>MHEIEILDDREFDDLYNQLDVAHQMIVDGTIREYVDCVSSACESKIPCNQ</sequence>
<keyword evidence="2" id="KW-1185">Reference proteome</keyword>
<dbReference type="EMBL" id="JBHSNQ010000030">
    <property type="protein sequence ID" value="MFC5540605.1"/>
    <property type="molecule type" value="Genomic_DNA"/>
</dbReference>
<gene>
    <name evidence="1" type="ORF">ACFPOH_02275</name>
</gene>